<evidence type="ECO:0000256" key="2">
    <source>
        <dbReference type="SAM" id="MobiDB-lite"/>
    </source>
</evidence>
<dbReference type="InterPro" id="IPR019734">
    <property type="entry name" value="TPR_rpt"/>
</dbReference>
<feature type="transmembrane region" description="Helical" evidence="3">
    <location>
        <begin position="330"/>
        <end position="356"/>
    </location>
</feature>
<feature type="transmembrane region" description="Helical" evidence="3">
    <location>
        <begin position="12"/>
        <end position="31"/>
    </location>
</feature>
<dbReference type="Proteomes" id="UP000178450">
    <property type="component" value="Unassembled WGS sequence"/>
</dbReference>
<evidence type="ECO:0000256" key="3">
    <source>
        <dbReference type="SAM" id="Phobius"/>
    </source>
</evidence>
<feature type="transmembrane region" description="Helical" evidence="3">
    <location>
        <begin position="161"/>
        <end position="182"/>
    </location>
</feature>
<dbReference type="Pfam" id="PF13432">
    <property type="entry name" value="TPR_16"/>
    <property type="match status" value="1"/>
</dbReference>
<feature type="transmembrane region" description="Helical" evidence="3">
    <location>
        <begin position="37"/>
        <end position="58"/>
    </location>
</feature>
<gene>
    <name evidence="4" type="ORF">A2209_03405</name>
</gene>
<feature type="transmembrane region" description="Helical" evidence="3">
    <location>
        <begin position="212"/>
        <end position="232"/>
    </location>
</feature>
<dbReference type="SMART" id="SM00028">
    <property type="entry name" value="TPR"/>
    <property type="match status" value="3"/>
</dbReference>
<evidence type="ECO:0000256" key="1">
    <source>
        <dbReference type="PROSITE-ProRule" id="PRU00339"/>
    </source>
</evidence>
<feature type="transmembrane region" description="Helical" evidence="3">
    <location>
        <begin position="128"/>
        <end position="149"/>
    </location>
</feature>
<organism evidence="4 5">
    <name type="scientific">Candidatus Roizmanbacteria bacterium RIFOXYA1_FULL_41_12</name>
    <dbReference type="NCBI Taxonomy" id="1802082"/>
    <lineage>
        <taxon>Bacteria</taxon>
        <taxon>Candidatus Roizmaniibacteriota</taxon>
    </lineage>
</organism>
<dbReference type="AlphaFoldDB" id="A0A1F7K9R3"/>
<protein>
    <submittedName>
        <fullName evidence="4">Uncharacterized protein</fullName>
    </submittedName>
</protein>
<feature type="transmembrane region" description="Helical" evidence="3">
    <location>
        <begin position="70"/>
        <end position="88"/>
    </location>
</feature>
<dbReference type="SUPFAM" id="SSF48452">
    <property type="entry name" value="TPR-like"/>
    <property type="match status" value="1"/>
</dbReference>
<dbReference type="PANTHER" id="PTHR12558:SF13">
    <property type="entry name" value="CELL DIVISION CYCLE PROTEIN 27 HOMOLOG"/>
    <property type="match status" value="1"/>
</dbReference>
<comment type="caution">
    <text evidence="4">The sequence shown here is derived from an EMBL/GenBank/DDBJ whole genome shotgun (WGS) entry which is preliminary data.</text>
</comment>
<feature type="transmembrane region" description="Helical" evidence="3">
    <location>
        <begin position="100"/>
        <end position="116"/>
    </location>
</feature>
<dbReference type="Gene3D" id="1.25.40.10">
    <property type="entry name" value="Tetratricopeptide repeat domain"/>
    <property type="match status" value="2"/>
</dbReference>
<feature type="repeat" description="TPR" evidence="1">
    <location>
        <begin position="528"/>
        <end position="561"/>
    </location>
</feature>
<dbReference type="PROSITE" id="PS50293">
    <property type="entry name" value="TPR_REGION"/>
    <property type="match status" value="1"/>
</dbReference>
<feature type="transmembrane region" description="Helical" evidence="3">
    <location>
        <begin position="376"/>
        <end position="396"/>
    </location>
</feature>
<dbReference type="EMBL" id="MGBG01000019">
    <property type="protein sequence ID" value="OGK64596.1"/>
    <property type="molecule type" value="Genomic_DNA"/>
</dbReference>
<accession>A0A1F7K9R3</accession>
<keyword evidence="3" id="KW-0472">Membrane</keyword>
<feature type="compositionally biased region" description="Polar residues" evidence="2">
    <location>
        <begin position="616"/>
        <end position="640"/>
    </location>
</feature>
<name>A0A1F7K9R3_9BACT</name>
<keyword evidence="3" id="KW-1133">Transmembrane helix</keyword>
<sequence>MNILKNLQTLEKGLLFGTFFLFPLIFFPGFANAFATAKILLLALIAAILLIIKAVHIVIEKKIVLRGSKFDTALFLLVVGYLLSVIIVSPNKVEALIDPNRGALIVALLMILALISPKDKILALKASLAALGVGLVASVLSYFSLLGFLPQSLSFINTKGFNFWGNILSQIIYVGFFLALAFDQLRDAHIKDSANATLLPEEKKQPKAGPGLLNLIFVIGLLSLVINLYTLLKDIKPQFFPLAESWQISVDTLKNSRSALFGVGPANYFSLYTRSKPMAVNASPVYWNANVEYSRSALLHVFTEAGLVGIIALGLILLQLYRTARTQKMGLAIGALILAGVIFPISQAYWFLIFTAVYLLKEDKEPRKFDLKELDIFAYATSVAIVVLVLTGFFFYSKVVASDYHLGQSSIAAQNNQVQQVYELQVKAITSNPYNKSARNAFIQTNLALANALAQKEKPTEEDKQQYTQLIQQAITNARDAVTLNPQQADAWANLATVYQFLLGQVEDADSWTVASWQQAMAADPRNPAYYFSLGSAYYGLGNFEEASRFFEQAISLKSDMANYYYNLAYANYQKKDYVRAVNALEATLQYVKKGTDDYKKVNGELTEFKKMLPATQAQDNQELQPETLSQPETIPSGQPTIELPEDSAPPAISPTP</sequence>
<dbReference type="InterPro" id="IPR011990">
    <property type="entry name" value="TPR-like_helical_dom_sf"/>
</dbReference>
<dbReference type="PROSITE" id="PS50005">
    <property type="entry name" value="TPR"/>
    <property type="match status" value="1"/>
</dbReference>
<evidence type="ECO:0000313" key="5">
    <source>
        <dbReference type="Proteomes" id="UP000178450"/>
    </source>
</evidence>
<reference evidence="4 5" key="1">
    <citation type="journal article" date="2016" name="Nat. Commun.">
        <title>Thousands of microbial genomes shed light on interconnected biogeochemical processes in an aquifer system.</title>
        <authorList>
            <person name="Anantharaman K."/>
            <person name="Brown C.T."/>
            <person name="Hug L.A."/>
            <person name="Sharon I."/>
            <person name="Castelle C.J."/>
            <person name="Probst A.J."/>
            <person name="Thomas B.C."/>
            <person name="Singh A."/>
            <person name="Wilkins M.J."/>
            <person name="Karaoz U."/>
            <person name="Brodie E.L."/>
            <person name="Williams K.H."/>
            <person name="Hubbard S.S."/>
            <person name="Banfield J.F."/>
        </authorList>
    </citation>
    <scope>NUCLEOTIDE SEQUENCE [LARGE SCALE GENOMIC DNA]</scope>
</reference>
<evidence type="ECO:0000313" key="4">
    <source>
        <dbReference type="EMBL" id="OGK64596.1"/>
    </source>
</evidence>
<dbReference type="PANTHER" id="PTHR12558">
    <property type="entry name" value="CELL DIVISION CYCLE 16,23,27"/>
    <property type="match status" value="1"/>
</dbReference>
<keyword evidence="3" id="KW-0812">Transmembrane</keyword>
<proteinExistence type="predicted"/>
<feature type="region of interest" description="Disordered" evidence="2">
    <location>
        <begin position="615"/>
        <end position="657"/>
    </location>
</feature>
<keyword evidence="1" id="KW-0802">TPR repeat</keyword>
<feature type="transmembrane region" description="Helical" evidence="3">
    <location>
        <begin position="297"/>
        <end position="318"/>
    </location>
</feature>